<sequence length="108" mass="11392">MIDFRLPVRALTVAAVSAALVAGSIAPAQARSSYPQGCLVITPTTGIRTQTVYAYNTCSTTAGFEVYAMWPTLGGSRTLGEGCVRVAPHTTGGYKWTKGRKFARTASC</sequence>
<keyword evidence="1" id="KW-0732">Signal</keyword>
<dbReference type="RefSeq" id="WP_067707012.1">
    <property type="nucleotide sequence ID" value="NZ_LLZH01000338.1"/>
</dbReference>
<evidence type="ECO:0000313" key="2">
    <source>
        <dbReference type="EMBL" id="KUL22725.1"/>
    </source>
</evidence>
<evidence type="ECO:0008006" key="4">
    <source>
        <dbReference type="Google" id="ProtNLM"/>
    </source>
</evidence>
<reference evidence="2 3" key="1">
    <citation type="submission" date="2015-10" db="EMBL/GenBank/DDBJ databases">
        <authorList>
            <person name="Gilbert D.G."/>
        </authorList>
    </citation>
    <scope>NUCLEOTIDE SEQUENCE [LARGE SCALE GENOMIC DNA]</scope>
    <source>
        <strain evidence="2 3">NRRL B-16712</strain>
    </source>
</reference>
<accession>A0A101J9I7</accession>
<evidence type="ECO:0000256" key="1">
    <source>
        <dbReference type="SAM" id="SignalP"/>
    </source>
</evidence>
<dbReference type="AlphaFoldDB" id="A0A101J9I7"/>
<dbReference type="Proteomes" id="UP000053244">
    <property type="component" value="Unassembled WGS sequence"/>
</dbReference>
<comment type="caution">
    <text evidence="2">The sequence shown here is derived from an EMBL/GenBank/DDBJ whole genome shotgun (WGS) entry which is preliminary data.</text>
</comment>
<feature type="signal peptide" evidence="1">
    <location>
        <begin position="1"/>
        <end position="30"/>
    </location>
</feature>
<evidence type="ECO:0000313" key="3">
    <source>
        <dbReference type="Proteomes" id="UP000053244"/>
    </source>
</evidence>
<dbReference type="EMBL" id="LLZH01000338">
    <property type="protein sequence ID" value="KUL22725.1"/>
    <property type="molecule type" value="Genomic_DNA"/>
</dbReference>
<keyword evidence="3" id="KW-1185">Reference proteome</keyword>
<protein>
    <recommendedName>
        <fullName evidence="4">Secreted protein</fullName>
    </recommendedName>
</protein>
<proteinExistence type="predicted"/>
<organism evidence="2 3">
    <name type="scientific">Actinoplanes awajinensis subsp. mycoplanecinus</name>
    <dbReference type="NCBI Taxonomy" id="135947"/>
    <lineage>
        <taxon>Bacteria</taxon>
        <taxon>Bacillati</taxon>
        <taxon>Actinomycetota</taxon>
        <taxon>Actinomycetes</taxon>
        <taxon>Micromonosporales</taxon>
        <taxon>Micromonosporaceae</taxon>
        <taxon>Actinoplanes</taxon>
    </lineage>
</organism>
<feature type="chain" id="PRO_5007097510" description="Secreted protein" evidence="1">
    <location>
        <begin position="31"/>
        <end position="108"/>
    </location>
</feature>
<name>A0A101J9I7_9ACTN</name>
<gene>
    <name evidence="2" type="ORF">ADL15_47540</name>
</gene>
<dbReference type="OrthoDB" id="9985455at2"/>